<organism evidence="1 2">
    <name type="scientific">Rhodococcus hoagii</name>
    <name type="common">Corynebacterium equii</name>
    <dbReference type="NCBI Taxonomy" id="43767"/>
    <lineage>
        <taxon>Bacteria</taxon>
        <taxon>Bacillati</taxon>
        <taxon>Actinomycetota</taxon>
        <taxon>Actinomycetes</taxon>
        <taxon>Mycobacteriales</taxon>
        <taxon>Nocardiaceae</taxon>
        <taxon>Prescottella</taxon>
    </lineage>
</organism>
<dbReference type="SUPFAM" id="SSF49503">
    <property type="entry name" value="Cupredoxins"/>
    <property type="match status" value="1"/>
</dbReference>
<dbReference type="Proteomes" id="UP000706122">
    <property type="component" value="Unassembled WGS sequence"/>
</dbReference>
<name>A0A9Q5A3W8_RHOHA</name>
<evidence type="ECO:0000313" key="1">
    <source>
        <dbReference type="EMBL" id="MBM4716499.1"/>
    </source>
</evidence>
<proteinExistence type="predicted"/>
<dbReference type="InterPro" id="IPR008972">
    <property type="entry name" value="Cupredoxin"/>
</dbReference>
<protein>
    <submittedName>
        <fullName evidence="1">Copper-binding protein</fullName>
    </submittedName>
</protein>
<accession>A0A9Q5A3W8</accession>
<dbReference type="EMBL" id="WUYC01000004">
    <property type="protein sequence ID" value="MBM4716499.1"/>
    <property type="molecule type" value="Genomic_DNA"/>
</dbReference>
<gene>
    <name evidence="1" type="ORF">GS551_20280</name>
</gene>
<dbReference type="InterPro" id="IPR052721">
    <property type="entry name" value="ET_Amicyanin"/>
</dbReference>
<dbReference type="PANTHER" id="PTHR36507:SF1">
    <property type="entry name" value="BLL1555 PROTEIN"/>
    <property type="match status" value="1"/>
</dbReference>
<dbReference type="Pfam" id="PF13473">
    <property type="entry name" value="Cupredoxin_1"/>
    <property type="match status" value="1"/>
</dbReference>
<dbReference type="AlphaFoldDB" id="A0A9Q5A3W8"/>
<dbReference type="Gene3D" id="2.60.40.420">
    <property type="entry name" value="Cupredoxins - blue copper proteins"/>
    <property type="match status" value="1"/>
</dbReference>
<sequence length="123" mass="12688">MKARATAMAIGIALAATLSGCSSDAGGGAPVDLPGGTDKALTVEVKNMTYSPASITIQAGQTVTWVFDDRGVPHDVVGLGSAESVLRSPLLKTGTWQFTFTEPGTYDYTCSLHPDMLGVVVVV</sequence>
<dbReference type="PROSITE" id="PS51257">
    <property type="entry name" value="PROKAR_LIPOPROTEIN"/>
    <property type="match status" value="1"/>
</dbReference>
<dbReference type="InterPro" id="IPR028096">
    <property type="entry name" value="EfeO_Cupredoxin"/>
</dbReference>
<comment type="caution">
    <text evidence="1">The sequence shown here is derived from an EMBL/GenBank/DDBJ whole genome shotgun (WGS) entry which is preliminary data.</text>
</comment>
<reference evidence="1" key="1">
    <citation type="submission" date="2019-11" db="EMBL/GenBank/DDBJ databases">
        <title>Spread of Macrolides and rifampicin resistant Rhodococcus equi in clinical isolates in the USA.</title>
        <authorList>
            <person name="Alvarez-Narvaez S."/>
            <person name="Huber L."/>
            <person name="Cohen N.D."/>
            <person name="Slovis N."/>
            <person name="Greiter M."/>
            <person name="Giguere S."/>
            <person name="Hart K."/>
        </authorList>
    </citation>
    <scope>NUCLEOTIDE SEQUENCE</scope>
    <source>
        <strain evidence="1">Lh_5</strain>
    </source>
</reference>
<dbReference type="PANTHER" id="PTHR36507">
    <property type="entry name" value="BLL1555 PROTEIN"/>
    <property type="match status" value="1"/>
</dbReference>
<dbReference type="RefSeq" id="WP_064079385.1">
    <property type="nucleotide sequence ID" value="NZ_AP024187.1"/>
</dbReference>
<evidence type="ECO:0000313" key="2">
    <source>
        <dbReference type="Proteomes" id="UP000706122"/>
    </source>
</evidence>